<gene>
    <name evidence="1" type="ORF">E2C01_099330</name>
</gene>
<reference evidence="1 2" key="1">
    <citation type="submission" date="2019-05" db="EMBL/GenBank/DDBJ databases">
        <title>Another draft genome of Portunus trituberculatus and its Hox gene families provides insights of decapod evolution.</title>
        <authorList>
            <person name="Jeong J.-H."/>
            <person name="Song I."/>
            <person name="Kim S."/>
            <person name="Choi T."/>
            <person name="Kim D."/>
            <person name="Ryu S."/>
            <person name="Kim W."/>
        </authorList>
    </citation>
    <scope>NUCLEOTIDE SEQUENCE [LARGE SCALE GENOMIC DNA]</scope>
    <source>
        <tissue evidence="1">Muscle</tissue>
    </source>
</reference>
<organism evidence="1 2">
    <name type="scientific">Portunus trituberculatus</name>
    <name type="common">Swimming crab</name>
    <name type="synonym">Neptunus trituberculatus</name>
    <dbReference type="NCBI Taxonomy" id="210409"/>
    <lineage>
        <taxon>Eukaryota</taxon>
        <taxon>Metazoa</taxon>
        <taxon>Ecdysozoa</taxon>
        <taxon>Arthropoda</taxon>
        <taxon>Crustacea</taxon>
        <taxon>Multicrustacea</taxon>
        <taxon>Malacostraca</taxon>
        <taxon>Eumalacostraca</taxon>
        <taxon>Eucarida</taxon>
        <taxon>Decapoda</taxon>
        <taxon>Pleocyemata</taxon>
        <taxon>Brachyura</taxon>
        <taxon>Eubrachyura</taxon>
        <taxon>Portunoidea</taxon>
        <taxon>Portunidae</taxon>
        <taxon>Portuninae</taxon>
        <taxon>Portunus</taxon>
    </lineage>
</organism>
<proteinExistence type="predicted"/>
<sequence length="191" mass="21421">MSLKHSPALAINRWPADLTATPTHITLSRRAVPPQSLIRRTGPIRRQSGSLVRRLHSAQPVARPVAGLPLAGSGIAFGRRIPAHFVKGRRWKTLGLPEPIGQYGIKDKGRRNMVERLRMRSRKPLRNKGLANMRQDSLRRVEERQLRRLQLASLPATLQVSIFLHCLSVEISIPGLVCTVLYQGYSISTIH</sequence>
<evidence type="ECO:0000313" key="1">
    <source>
        <dbReference type="EMBL" id="MPD03683.1"/>
    </source>
</evidence>
<dbReference type="EMBL" id="VSRR010137348">
    <property type="protein sequence ID" value="MPD03683.1"/>
    <property type="molecule type" value="Genomic_DNA"/>
</dbReference>
<dbReference type="AlphaFoldDB" id="A0A5B7K580"/>
<keyword evidence="2" id="KW-1185">Reference proteome</keyword>
<dbReference type="Proteomes" id="UP000324222">
    <property type="component" value="Unassembled WGS sequence"/>
</dbReference>
<name>A0A5B7K580_PORTR</name>
<comment type="caution">
    <text evidence="1">The sequence shown here is derived from an EMBL/GenBank/DDBJ whole genome shotgun (WGS) entry which is preliminary data.</text>
</comment>
<evidence type="ECO:0000313" key="2">
    <source>
        <dbReference type="Proteomes" id="UP000324222"/>
    </source>
</evidence>
<protein>
    <submittedName>
        <fullName evidence="1">Uncharacterized protein</fullName>
    </submittedName>
</protein>
<accession>A0A5B7K580</accession>